<evidence type="ECO:0000313" key="2">
    <source>
        <dbReference type="EMBL" id="KAL2046225.1"/>
    </source>
</evidence>
<dbReference type="SUPFAM" id="SSF81383">
    <property type="entry name" value="F-box domain"/>
    <property type="match status" value="1"/>
</dbReference>
<comment type="caution">
    <text evidence="2">The sequence shown here is derived from an EMBL/GenBank/DDBJ whole genome shotgun (WGS) entry which is preliminary data.</text>
</comment>
<dbReference type="InterPro" id="IPR001810">
    <property type="entry name" value="F-box_dom"/>
</dbReference>
<dbReference type="PROSITE" id="PS50181">
    <property type="entry name" value="FBOX"/>
    <property type="match status" value="1"/>
</dbReference>
<accession>A0ABR4AL74</accession>
<dbReference type="Proteomes" id="UP001590950">
    <property type="component" value="Unassembled WGS sequence"/>
</dbReference>
<keyword evidence="3" id="KW-1185">Reference proteome</keyword>
<dbReference type="Gene3D" id="3.80.10.10">
    <property type="entry name" value="Ribonuclease Inhibitor"/>
    <property type="match status" value="1"/>
</dbReference>
<dbReference type="InterPro" id="IPR036047">
    <property type="entry name" value="F-box-like_dom_sf"/>
</dbReference>
<feature type="domain" description="F-box" evidence="1">
    <location>
        <begin position="2"/>
        <end position="47"/>
    </location>
</feature>
<dbReference type="EMBL" id="JBEFKJ010000004">
    <property type="protein sequence ID" value="KAL2046225.1"/>
    <property type="molecule type" value="Genomic_DNA"/>
</dbReference>
<dbReference type="Pfam" id="PF12937">
    <property type="entry name" value="F-box-like"/>
    <property type="match status" value="1"/>
</dbReference>
<gene>
    <name evidence="2" type="ORF">N7G274_001672</name>
</gene>
<proteinExistence type="predicted"/>
<dbReference type="Gene3D" id="1.20.1280.50">
    <property type="match status" value="1"/>
</dbReference>
<sequence length="467" mass="53255">MTPQAQDLPDEVLSEILCWLPKRDLQIARLVTTRWSRVGARWLFHRVYFAPRRAAMDTFMKIASSPISGWNVRELVYDSRLFIPELVEHPERYQRACREIAREDEHMDDFSETHHRTDAVIGHYSEAFVNSIIQYTRLSEQQEAIFENGKDYQALCTGLKKFQNISKVTILDDFPDDAQSFSLLNPVEDGYAWYDHRSSMEIATALKPSDWSLIRPGFEFNFWAGRRRNAQLWDTRGITSLMQALASYCPRIEELQLGSATSIAPIGIFGTTKQDIESACEIAQRLTSLKLKVFPMGWLGAGEIYEEKSYDSLARILREAKSLYQLSIGGRIKLNGLGDQHWPNLGLLTLGDLNLEAEELLCLVKVHEGTLRGLTLRNVYLSGVEGWEEAGRRIGKHLKLHYLCVCSLADEVTEHATHPPYIEDEVNVTLARSLMQSVPEDTWGFEEEGALTIAKVHGCPFKMQLEL</sequence>
<dbReference type="SUPFAM" id="SSF52047">
    <property type="entry name" value="RNI-like"/>
    <property type="match status" value="1"/>
</dbReference>
<name>A0ABR4AL74_9LECA</name>
<evidence type="ECO:0000259" key="1">
    <source>
        <dbReference type="PROSITE" id="PS50181"/>
    </source>
</evidence>
<reference evidence="2 3" key="1">
    <citation type="submission" date="2024-09" db="EMBL/GenBank/DDBJ databases">
        <title>Rethinking Asexuality: The Enigmatic Case of Functional Sexual Genes in Lepraria (Stereocaulaceae).</title>
        <authorList>
            <person name="Doellman M."/>
            <person name="Sun Y."/>
            <person name="Barcenas-Pena A."/>
            <person name="Lumbsch H.T."/>
            <person name="Grewe F."/>
        </authorList>
    </citation>
    <scope>NUCLEOTIDE SEQUENCE [LARGE SCALE GENOMIC DNA]</scope>
    <source>
        <strain evidence="2 3">Mercado 3170</strain>
    </source>
</reference>
<evidence type="ECO:0000313" key="3">
    <source>
        <dbReference type="Proteomes" id="UP001590950"/>
    </source>
</evidence>
<dbReference type="InterPro" id="IPR032675">
    <property type="entry name" value="LRR_dom_sf"/>
</dbReference>
<organism evidence="2 3">
    <name type="scientific">Stereocaulon virgatum</name>
    <dbReference type="NCBI Taxonomy" id="373712"/>
    <lineage>
        <taxon>Eukaryota</taxon>
        <taxon>Fungi</taxon>
        <taxon>Dikarya</taxon>
        <taxon>Ascomycota</taxon>
        <taxon>Pezizomycotina</taxon>
        <taxon>Lecanoromycetes</taxon>
        <taxon>OSLEUM clade</taxon>
        <taxon>Lecanoromycetidae</taxon>
        <taxon>Lecanorales</taxon>
        <taxon>Lecanorineae</taxon>
        <taxon>Stereocaulaceae</taxon>
        <taxon>Stereocaulon</taxon>
    </lineage>
</organism>
<protein>
    <recommendedName>
        <fullName evidence="1">F-box domain-containing protein</fullName>
    </recommendedName>
</protein>